<dbReference type="EMBL" id="CP002116">
    <property type="protein sequence ID" value="ADK80889.1"/>
    <property type="molecule type" value="Genomic_DNA"/>
</dbReference>
<dbReference type="KEGG" id="ssm:Spirs_1763"/>
<evidence type="ECO:0000256" key="4">
    <source>
        <dbReference type="ARBA" id="ARBA00022452"/>
    </source>
</evidence>
<dbReference type="Proteomes" id="UP000002318">
    <property type="component" value="Chromosome"/>
</dbReference>
<organism evidence="9 10">
    <name type="scientific">Sediminispirochaeta smaragdinae (strain DSM 11293 / JCM 15392 / SEBR 4228)</name>
    <name type="common">Spirochaeta smaragdinae</name>
    <dbReference type="NCBI Taxonomy" id="573413"/>
    <lineage>
        <taxon>Bacteria</taxon>
        <taxon>Pseudomonadati</taxon>
        <taxon>Spirochaetota</taxon>
        <taxon>Spirochaetia</taxon>
        <taxon>Spirochaetales</taxon>
        <taxon>Spirochaetaceae</taxon>
        <taxon>Sediminispirochaeta</taxon>
    </lineage>
</organism>
<dbReference type="Gene3D" id="1.20.1600.10">
    <property type="entry name" value="Outer membrane efflux proteins (OEP)"/>
    <property type="match status" value="1"/>
</dbReference>
<feature type="signal peptide" evidence="8">
    <location>
        <begin position="1"/>
        <end position="19"/>
    </location>
</feature>
<protein>
    <submittedName>
        <fullName evidence="9">Outer membrane efflux protein</fullName>
    </submittedName>
</protein>
<keyword evidence="6" id="KW-0472">Membrane</keyword>
<dbReference type="GO" id="GO:0009279">
    <property type="term" value="C:cell outer membrane"/>
    <property type="evidence" value="ECO:0007669"/>
    <property type="project" value="UniProtKB-SubCell"/>
</dbReference>
<evidence type="ECO:0000256" key="3">
    <source>
        <dbReference type="ARBA" id="ARBA00022448"/>
    </source>
</evidence>
<dbReference type="SUPFAM" id="SSF56954">
    <property type="entry name" value="Outer membrane efflux proteins (OEP)"/>
    <property type="match status" value="1"/>
</dbReference>
<evidence type="ECO:0000256" key="6">
    <source>
        <dbReference type="ARBA" id="ARBA00023136"/>
    </source>
</evidence>
<dbReference type="PANTHER" id="PTHR30026:SF20">
    <property type="entry name" value="OUTER MEMBRANE PROTEIN TOLC"/>
    <property type="match status" value="1"/>
</dbReference>
<evidence type="ECO:0000313" key="10">
    <source>
        <dbReference type="Proteomes" id="UP000002318"/>
    </source>
</evidence>
<evidence type="ECO:0000256" key="7">
    <source>
        <dbReference type="ARBA" id="ARBA00023237"/>
    </source>
</evidence>
<dbReference type="InterPro" id="IPR051906">
    <property type="entry name" value="TolC-like"/>
</dbReference>
<proteinExistence type="inferred from homology"/>
<keyword evidence="5" id="KW-0812">Transmembrane</keyword>
<dbReference type="InterPro" id="IPR003423">
    <property type="entry name" value="OMP_efflux"/>
</dbReference>
<keyword evidence="7" id="KW-0998">Cell outer membrane</keyword>
<feature type="chain" id="PRO_5003150648" evidence="8">
    <location>
        <begin position="20"/>
        <end position="464"/>
    </location>
</feature>
<dbReference type="PANTHER" id="PTHR30026">
    <property type="entry name" value="OUTER MEMBRANE PROTEIN TOLC"/>
    <property type="match status" value="1"/>
</dbReference>
<evidence type="ECO:0000256" key="8">
    <source>
        <dbReference type="SAM" id="SignalP"/>
    </source>
</evidence>
<evidence type="ECO:0000313" key="9">
    <source>
        <dbReference type="EMBL" id="ADK80889.1"/>
    </source>
</evidence>
<reference evidence="9 10" key="1">
    <citation type="journal article" date="2010" name="Stand. Genomic Sci.">
        <title>Complete genome sequence of Spirochaeta smaragdinae type strain (SEBR 4228).</title>
        <authorList>
            <person name="Mavromatis K."/>
            <person name="Yasawong M."/>
            <person name="Chertkov O."/>
            <person name="Lapidus A."/>
            <person name="Lucas S."/>
            <person name="Nolan M."/>
            <person name="Del Rio T.G."/>
            <person name="Tice H."/>
            <person name="Cheng J.F."/>
            <person name="Pitluck S."/>
            <person name="Liolios K."/>
            <person name="Ivanova N."/>
            <person name="Tapia R."/>
            <person name="Han C."/>
            <person name="Bruce D."/>
            <person name="Goodwin L."/>
            <person name="Pati A."/>
            <person name="Chen A."/>
            <person name="Palaniappan K."/>
            <person name="Land M."/>
            <person name="Hauser L."/>
            <person name="Chang Y.J."/>
            <person name="Jeffries C.D."/>
            <person name="Detter J.C."/>
            <person name="Rohde M."/>
            <person name="Brambilla E."/>
            <person name="Spring S."/>
            <person name="Goker M."/>
            <person name="Sikorski J."/>
            <person name="Woyke T."/>
            <person name="Bristow J."/>
            <person name="Eisen J.A."/>
            <person name="Markowitz V."/>
            <person name="Hugenholtz P."/>
            <person name="Klenk H.P."/>
            <person name="Kyrpides N.C."/>
        </authorList>
    </citation>
    <scope>NUCLEOTIDE SEQUENCE [LARGE SCALE GENOMIC DNA]</scope>
    <source>
        <strain evidence="10">DSM 11293 / JCM 15392 / SEBR 4228</strain>
    </source>
</reference>
<evidence type="ECO:0000256" key="2">
    <source>
        <dbReference type="ARBA" id="ARBA00007613"/>
    </source>
</evidence>
<name>E1R169_SEDSS</name>
<comment type="subcellular location">
    <subcellularLocation>
        <location evidence="1">Cell outer membrane</location>
    </subcellularLocation>
</comment>
<dbReference type="GO" id="GO:1990281">
    <property type="term" value="C:efflux pump complex"/>
    <property type="evidence" value="ECO:0007669"/>
    <property type="project" value="TreeGrafter"/>
</dbReference>
<dbReference type="RefSeq" id="WP_013254353.1">
    <property type="nucleotide sequence ID" value="NC_014364.1"/>
</dbReference>
<dbReference type="eggNOG" id="COG1538">
    <property type="taxonomic scope" value="Bacteria"/>
</dbReference>
<keyword evidence="10" id="KW-1185">Reference proteome</keyword>
<comment type="similarity">
    <text evidence="2">Belongs to the outer membrane factor (OMF) (TC 1.B.17) family.</text>
</comment>
<keyword evidence="8" id="KW-0732">Signal</keyword>
<keyword evidence="4" id="KW-1134">Transmembrane beta strand</keyword>
<evidence type="ECO:0000256" key="5">
    <source>
        <dbReference type="ARBA" id="ARBA00022692"/>
    </source>
</evidence>
<dbReference type="OrthoDB" id="9811587at2"/>
<dbReference type="GO" id="GO:0015288">
    <property type="term" value="F:porin activity"/>
    <property type="evidence" value="ECO:0007669"/>
    <property type="project" value="TreeGrafter"/>
</dbReference>
<gene>
    <name evidence="9" type="ordered locus">Spirs_1763</name>
</gene>
<dbReference type="Pfam" id="PF02321">
    <property type="entry name" value="OEP"/>
    <property type="match status" value="2"/>
</dbReference>
<dbReference type="GO" id="GO:0015562">
    <property type="term" value="F:efflux transmembrane transporter activity"/>
    <property type="evidence" value="ECO:0007669"/>
    <property type="project" value="InterPro"/>
</dbReference>
<evidence type="ECO:0000256" key="1">
    <source>
        <dbReference type="ARBA" id="ARBA00004442"/>
    </source>
</evidence>
<keyword evidence="3" id="KW-0813">Transport</keyword>
<dbReference type="AlphaFoldDB" id="E1R169"/>
<sequence>MIVFAALLFSMFQTPVLCAQEVASISPHEAIELALSRSDEINYRSIDREIARAKIAIQKRNFLPSLGIDYSQSDSVSYDSADSRIKKATFSVDQLLYDGGQLAYQYRNLRSQLYLSDIETDEIKEQLALQVITICTNLLKNKRILEIQSATREIVLKQITIARQEHRLGMITELDLLEMEAQLGEIDLSLASTRQDEKRYIFQLSRILEIPPDSLPSIRGRINPDYHGFLLVGKNLEKEIERYASLALYQNSDLQKLLIQLENARTTRDQTRRSWIPSINAELELSMSGEELPLSEFGYSLGMVFTFNLPAFPFKTDVSAGKTNPQERSIGNSSSVQLFDNLQGFISGREASLQLAKGYSSYEDRQRNLRFDIEEALTDIDHQMNTISLTQRRMEISRREISILQKEVELGEATRIDLIEEQVSLTQQEAKLIESFVDLYNSEATFLQSCGVRGIAETVKEIIV</sequence>
<accession>E1R169</accession>
<dbReference type="STRING" id="573413.Spirs_1763"/>
<dbReference type="HOGENOM" id="CLU_589124_0_0_12"/>